<comment type="cofactor">
    <cofactor evidence="1 7 8">
        <name>FAD</name>
        <dbReference type="ChEBI" id="CHEBI:57692"/>
    </cofactor>
</comment>
<dbReference type="FunFam" id="3.50.50.60:FF:000065">
    <property type="entry name" value="Dimethylaniline monooxygenase [N-oxide-forming]"/>
    <property type="match status" value="1"/>
</dbReference>
<dbReference type="Pfam" id="PF13450">
    <property type="entry name" value="NAD_binding_8"/>
    <property type="match status" value="1"/>
</dbReference>
<comment type="similarity">
    <text evidence="2 7 8">Belongs to the FMO family.</text>
</comment>
<keyword evidence="7 8" id="KW-0503">Monooxygenase</keyword>
<evidence type="ECO:0000256" key="1">
    <source>
        <dbReference type="ARBA" id="ARBA00001974"/>
    </source>
</evidence>
<dbReference type="PIRSF" id="PIRSF000332">
    <property type="entry name" value="FMO"/>
    <property type="match status" value="1"/>
</dbReference>
<keyword evidence="6 7" id="KW-0560">Oxidoreductase</keyword>
<evidence type="ECO:0000256" key="8">
    <source>
        <dbReference type="RuleBase" id="RU361177"/>
    </source>
</evidence>
<dbReference type="EMBL" id="BMAT01000582">
    <property type="protein sequence ID" value="GFR68900.1"/>
    <property type="molecule type" value="Genomic_DNA"/>
</dbReference>
<organism evidence="9 10">
    <name type="scientific">Elysia marginata</name>
    <dbReference type="NCBI Taxonomy" id="1093978"/>
    <lineage>
        <taxon>Eukaryota</taxon>
        <taxon>Metazoa</taxon>
        <taxon>Spiralia</taxon>
        <taxon>Lophotrochozoa</taxon>
        <taxon>Mollusca</taxon>
        <taxon>Gastropoda</taxon>
        <taxon>Heterobranchia</taxon>
        <taxon>Euthyneura</taxon>
        <taxon>Panpulmonata</taxon>
        <taxon>Sacoglossa</taxon>
        <taxon>Placobranchoidea</taxon>
        <taxon>Plakobranchidae</taxon>
        <taxon>Elysia</taxon>
    </lineage>
</organism>
<keyword evidence="7" id="KW-0256">Endoplasmic reticulum</keyword>
<dbReference type="GO" id="GO:0005789">
    <property type="term" value="C:endoplasmic reticulum membrane"/>
    <property type="evidence" value="ECO:0007669"/>
    <property type="project" value="UniProtKB-SubCell"/>
</dbReference>
<dbReference type="Gene3D" id="3.50.50.60">
    <property type="entry name" value="FAD/NAD(P)-binding domain"/>
    <property type="match status" value="2"/>
</dbReference>
<reference evidence="9 10" key="1">
    <citation type="journal article" date="2021" name="Elife">
        <title>Chloroplast acquisition without the gene transfer in kleptoplastic sea slugs, Plakobranchus ocellatus.</title>
        <authorList>
            <person name="Maeda T."/>
            <person name="Takahashi S."/>
            <person name="Yoshida T."/>
            <person name="Shimamura S."/>
            <person name="Takaki Y."/>
            <person name="Nagai Y."/>
            <person name="Toyoda A."/>
            <person name="Suzuki Y."/>
            <person name="Arimoto A."/>
            <person name="Ishii H."/>
            <person name="Satoh N."/>
            <person name="Nishiyama T."/>
            <person name="Hasebe M."/>
            <person name="Maruyama T."/>
            <person name="Minagawa J."/>
            <person name="Obokata J."/>
            <person name="Shigenobu S."/>
        </authorList>
    </citation>
    <scope>NUCLEOTIDE SEQUENCE [LARGE SCALE GENOMIC DNA]</scope>
</reference>
<evidence type="ECO:0000256" key="3">
    <source>
        <dbReference type="ARBA" id="ARBA00022630"/>
    </source>
</evidence>
<evidence type="ECO:0000256" key="5">
    <source>
        <dbReference type="ARBA" id="ARBA00022857"/>
    </source>
</evidence>
<keyword evidence="3 7" id="KW-0285">Flavoprotein</keyword>
<keyword evidence="10" id="KW-1185">Reference proteome</keyword>
<evidence type="ECO:0000256" key="6">
    <source>
        <dbReference type="ARBA" id="ARBA00023002"/>
    </source>
</evidence>
<sequence>MTSKRVAVIGAGASGLTAIKCCLDEGLTPVCFERTSHIGGLWHYTDNPIEGQACVMKSTVINTSKEMMCYSDFPIPAHYPNFMHNSQVLEYFQQYSENFGLEKYINYETEVLHVKKADDFSQTGQWSISYRGTTSGADSVEETFDGVLVCTGHHAEKYVPEFPGLKDYQGKVYLSTRRGSWVLNRVGSNGIPIDLIFGRRPTLYLKSQFPFLSSKFSEFTVNRRFNHELYSLRPKHQIWSQHPMVNDDLPNRLITGSIKVKDDVKRFTQQGVEFVDGTREDNIDAVILATGYSFGFPFLAKEVVGVKENRVELYKLMYPPDLEKHTLAVIGCIQPLGAVMPISEMQCRLATRVIKGTTQLPPWGEIWSDVRLREAEMAQQYVTSRRHTIQVEYMGYMDELAVLVGCKPDFAALFKQDPLFSLKVWFGPVYPYTYRLCGPGQNKDAKQMILTTWERIKEPLQTRPMGDTLSSKPSQLKQSFVWFLVAFVVYKIFQLLSF</sequence>
<evidence type="ECO:0000313" key="10">
    <source>
        <dbReference type="Proteomes" id="UP000762676"/>
    </source>
</evidence>
<name>A0AAV4F988_9GAST</name>
<dbReference type="InterPro" id="IPR050346">
    <property type="entry name" value="FMO-like"/>
</dbReference>
<evidence type="ECO:0000256" key="4">
    <source>
        <dbReference type="ARBA" id="ARBA00022827"/>
    </source>
</evidence>
<dbReference type="FunFam" id="3.50.50.60:FF:000257">
    <property type="entry name" value="Dimethylaniline monooxygenase [N-oxide-forming]"/>
    <property type="match status" value="1"/>
</dbReference>
<dbReference type="AlphaFoldDB" id="A0AAV4F988"/>
<dbReference type="EC" id="1.-.-.-" evidence="8"/>
<protein>
    <recommendedName>
        <fullName evidence="8">Flavin-containing monooxygenase</fullName>
        <ecNumber evidence="8">1.-.-.-</ecNumber>
    </recommendedName>
</protein>
<keyword evidence="4 7" id="KW-0274">FAD</keyword>
<evidence type="ECO:0000256" key="7">
    <source>
        <dbReference type="PIRNR" id="PIRNR000332"/>
    </source>
</evidence>
<proteinExistence type="inferred from homology"/>
<dbReference type="Proteomes" id="UP000762676">
    <property type="component" value="Unassembled WGS sequence"/>
</dbReference>
<evidence type="ECO:0000313" key="9">
    <source>
        <dbReference type="EMBL" id="GFR68900.1"/>
    </source>
</evidence>
<dbReference type="GO" id="GO:0050661">
    <property type="term" value="F:NADP binding"/>
    <property type="evidence" value="ECO:0007669"/>
    <property type="project" value="InterPro"/>
</dbReference>
<evidence type="ECO:0000256" key="2">
    <source>
        <dbReference type="ARBA" id="ARBA00009183"/>
    </source>
</evidence>
<dbReference type="Pfam" id="PF00743">
    <property type="entry name" value="FMO-like"/>
    <property type="match status" value="1"/>
</dbReference>
<comment type="caution">
    <text evidence="9">The sequence shown here is derived from an EMBL/GenBank/DDBJ whole genome shotgun (WGS) entry which is preliminary data.</text>
</comment>
<dbReference type="PANTHER" id="PTHR23023">
    <property type="entry name" value="DIMETHYLANILINE MONOOXYGENASE"/>
    <property type="match status" value="1"/>
</dbReference>
<accession>A0AAV4F988</accession>
<dbReference type="PRINTS" id="PR00370">
    <property type="entry name" value="FMOXYGENASE"/>
</dbReference>
<dbReference type="GO" id="GO:0050660">
    <property type="term" value="F:flavin adenine dinucleotide binding"/>
    <property type="evidence" value="ECO:0007669"/>
    <property type="project" value="InterPro"/>
</dbReference>
<keyword evidence="5 7" id="KW-0521">NADP</keyword>
<dbReference type="InterPro" id="IPR020946">
    <property type="entry name" value="Flavin_mOase-like"/>
</dbReference>
<dbReference type="GO" id="GO:0004499">
    <property type="term" value="F:N,N-dimethylaniline monooxygenase activity"/>
    <property type="evidence" value="ECO:0007669"/>
    <property type="project" value="UniProtKB-UniRule"/>
</dbReference>
<dbReference type="SUPFAM" id="SSF51905">
    <property type="entry name" value="FAD/NAD(P)-binding domain"/>
    <property type="match status" value="1"/>
</dbReference>
<dbReference type="FunFam" id="3.50.50.60:FF:000023">
    <property type="entry name" value="Dimethylaniline monooxygenase [N-oxide-forming]"/>
    <property type="match status" value="1"/>
</dbReference>
<dbReference type="InterPro" id="IPR036188">
    <property type="entry name" value="FAD/NAD-bd_sf"/>
</dbReference>
<gene>
    <name evidence="9" type="ORF">ElyMa_000289500</name>
</gene>
<dbReference type="InterPro" id="IPR000960">
    <property type="entry name" value="Flavin_mOase"/>
</dbReference>
<comment type="subcellular location">
    <subcellularLocation>
        <location evidence="7">Endoplasmic reticulum membrane</location>
    </subcellularLocation>
</comment>
<keyword evidence="7" id="KW-0472">Membrane</keyword>